<evidence type="ECO:0000313" key="1">
    <source>
        <dbReference type="EMBL" id="KAA9133741.1"/>
    </source>
</evidence>
<evidence type="ECO:0000313" key="2">
    <source>
        <dbReference type="Proteomes" id="UP000326838"/>
    </source>
</evidence>
<reference evidence="2" key="1">
    <citation type="submission" date="2019-09" db="EMBL/GenBank/DDBJ databases">
        <title>Mumia zhuanghuii sp. nov. isolated from the intestinal contents of plateau pika (Ochotona curzoniae) in the Qinghai-Tibet plateau of China.</title>
        <authorList>
            <person name="Tian Z."/>
        </authorList>
    </citation>
    <scope>NUCLEOTIDE SEQUENCE [LARGE SCALE GENOMIC DNA]</scope>
    <source>
        <strain evidence="2">L-033</strain>
    </source>
</reference>
<dbReference type="AlphaFoldDB" id="A0A5N0TGN1"/>
<accession>A0A5N0TGN1</accession>
<dbReference type="EMBL" id="VYUY01000009">
    <property type="protein sequence ID" value="KAA9133741.1"/>
    <property type="molecule type" value="Genomic_DNA"/>
</dbReference>
<sequence length="75" mass="8467">MANLVTISTAAERLGKSERSIWRYVQQLEDEGQAVIYRVPGLVKSAIDYDLVAAVALSQKRGNPRHREARESRKL</sequence>
<keyword evidence="2" id="KW-1185">Reference proteome</keyword>
<gene>
    <name evidence="1" type="ORF">F6B40_08285</name>
</gene>
<name>A0A5N0TGN1_9MICO</name>
<comment type="caution">
    <text evidence="1">The sequence shown here is derived from an EMBL/GenBank/DDBJ whole genome shotgun (WGS) entry which is preliminary data.</text>
</comment>
<proteinExistence type="predicted"/>
<organism evidence="1 2">
    <name type="scientific">Microbacterium caowuchunii</name>
    <dbReference type="NCBI Taxonomy" id="2614638"/>
    <lineage>
        <taxon>Bacteria</taxon>
        <taxon>Bacillati</taxon>
        <taxon>Actinomycetota</taxon>
        <taxon>Actinomycetes</taxon>
        <taxon>Micrococcales</taxon>
        <taxon>Microbacteriaceae</taxon>
        <taxon>Microbacterium</taxon>
    </lineage>
</organism>
<dbReference type="Proteomes" id="UP000326838">
    <property type="component" value="Unassembled WGS sequence"/>
</dbReference>
<protein>
    <submittedName>
        <fullName evidence="1">HTH domain-containing protein</fullName>
    </submittedName>
</protein>
<dbReference type="RefSeq" id="WP_150893049.1">
    <property type="nucleotide sequence ID" value="NZ_VYUY01000009.1"/>
</dbReference>